<dbReference type="FunFam" id="3.40.50.10380:FF:000003">
    <property type="entry name" value="NADP-dependent malic enzyme"/>
    <property type="match status" value="1"/>
</dbReference>
<dbReference type="Gene3D" id="3.40.50.720">
    <property type="entry name" value="NAD(P)-binding Rossmann-like Domain"/>
    <property type="match status" value="1"/>
</dbReference>
<name>A0A1Y3GDH3_9EURY</name>
<comment type="cofactor">
    <cofactor evidence="1">
        <name>Mn(2+)</name>
        <dbReference type="ChEBI" id="CHEBI:29035"/>
    </cofactor>
</comment>
<dbReference type="Gene3D" id="3.40.50.10380">
    <property type="entry name" value="Malic enzyme, N-terminal domain"/>
    <property type="match status" value="1"/>
</dbReference>
<evidence type="ECO:0000259" key="7">
    <source>
        <dbReference type="SMART" id="SM00919"/>
    </source>
</evidence>
<dbReference type="InterPro" id="IPR037062">
    <property type="entry name" value="Malic_N_dom_sf"/>
</dbReference>
<organism evidence="9 10">
    <name type="scientific">Methanonatronarchaeum thermophilum</name>
    <dbReference type="NCBI Taxonomy" id="1927129"/>
    <lineage>
        <taxon>Archaea</taxon>
        <taxon>Methanobacteriati</taxon>
        <taxon>Methanobacteriota</taxon>
        <taxon>Methanonatronarchaeia</taxon>
        <taxon>Methanonatronarchaeales</taxon>
        <taxon>Methanonatronarchaeaceae</taxon>
        <taxon>Methanonatronarchaeum</taxon>
    </lineage>
</organism>
<keyword evidence="4" id="KW-0479">Metal-binding</keyword>
<dbReference type="SMART" id="SM01274">
    <property type="entry name" value="malic"/>
    <property type="match status" value="1"/>
</dbReference>
<evidence type="ECO:0000256" key="2">
    <source>
        <dbReference type="ARBA" id="ARBA00001946"/>
    </source>
</evidence>
<dbReference type="Pfam" id="PF03949">
    <property type="entry name" value="Malic_M"/>
    <property type="match status" value="1"/>
</dbReference>
<dbReference type="SUPFAM" id="SSF51735">
    <property type="entry name" value="NAD(P)-binding Rossmann-fold domains"/>
    <property type="match status" value="1"/>
</dbReference>
<dbReference type="PANTHER" id="PTHR43237:SF4">
    <property type="entry name" value="NADP-DEPENDENT MALIC ENZYME"/>
    <property type="match status" value="1"/>
</dbReference>
<feature type="domain" description="Malic enzyme NAD-binding" evidence="7">
    <location>
        <begin position="158"/>
        <end position="397"/>
    </location>
</feature>
<evidence type="ECO:0000313" key="9">
    <source>
        <dbReference type="EMBL" id="OUJ18254.1"/>
    </source>
</evidence>
<dbReference type="InterPro" id="IPR001891">
    <property type="entry name" value="Malic_OxRdtase"/>
</dbReference>
<dbReference type="InterPro" id="IPR046346">
    <property type="entry name" value="Aminoacid_DH-like_N_sf"/>
</dbReference>
<dbReference type="InterPro" id="IPR015884">
    <property type="entry name" value="Malic_enzyme_CS"/>
</dbReference>
<evidence type="ECO:0000259" key="8">
    <source>
        <dbReference type="SMART" id="SM01274"/>
    </source>
</evidence>
<dbReference type="SUPFAM" id="SSF53223">
    <property type="entry name" value="Aminoacid dehydrogenase-like, N-terminal domain"/>
    <property type="match status" value="1"/>
</dbReference>
<dbReference type="InterPro" id="IPR051674">
    <property type="entry name" value="Malate_Decarboxylase"/>
</dbReference>
<dbReference type="SMART" id="SM00919">
    <property type="entry name" value="Malic_M"/>
    <property type="match status" value="1"/>
</dbReference>
<dbReference type="OrthoDB" id="45556at2157"/>
<proteinExistence type="inferred from homology"/>
<dbReference type="InterPro" id="IPR012302">
    <property type="entry name" value="Malic_NAD-bd"/>
</dbReference>
<keyword evidence="5" id="KW-0560">Oxidoreductase</keyword>
<dbReference type="FunFam" id="3.40.50.720:FF:000095">
    <property type="entry name" value="NADP-dependent malic enzyme"/>
    <property type="match status" value="1"/>
</dbReference>
<dbReference type="Pfam" id="PF00390">
    <property type="entry name" value="malic"/>
    <property type="match status" value="1"/>
</dbReference>
<dbReference type="InterPro" id="IPR036291">
    <property type="entry name" value="NAD(P)-bd_dom_sf"/>
</dbReference>
<dbReference type="EMBL" id="MRZU01000004">
    <property type="protein sequence ID" value="OUJ18254.1"/>
    <property type="molecule type" value="Genomic_DNA"/>
</dbReference>
<feature type="region of interest" description="Disordered" evidence="6">
    <location>
        <begin position="402"/>
        <end position="425"/>
    </location>
</feature>
<sequence length="425" mass="46702">MDFKEKALKYNEGGKIEIKSKVDLKSQEDLSLAYTPGVAEPSREIDVDKDKVYDYTNKSNTVAVVSDGSAVLGLGDIGPEASMPVMEGKALLFKHFAGIDAYPLCLNQKNPEDIIKTVQAIEPTYGGINLEDIKAPKCFKIEEELKKTLDIPVFHDDQHGTAVIVLGAVYNALELTDRDIKDIKIVINGAGASGIAITKILLDAGAENIIQCDSQGIIYKNRQKNMNKYKKEIAEKTNPENKQGDLKKAMENADLFIGLSIPNVVTKKMVRNMAKNPIVFPMANPEPEIYPEKALEAGAKIVGTGRSDYPNQINNALGFPGIFRGALDIRAKEINEEMKIAAAKALAKLAKQPIPKKLKKLYPNEDLNGFNENYIIPKPLDPRVVPKVAEAVAQTGIKTNIARKKPKPGQIEQKTKKLTQKTNLI</sequence>
<comment type="cofactor">
    <cofactor evidence="2">
        <name>Mg(2+)</name>
        <dbReference type="ChEBI" id="CHEBI:18420"/>
    </cofactor>
</comment>
<accession>A0A1Y3GDH3</accession>
<dbReference type="PROSITE" id="PS00331">
    <property type="entry name" value="MALIC_ENZYMES"/>
    <property type="match status" value="1"/>
</dbReference>
<keyword evidence="10" id="KW-1185">Reference proteome</keyword>
<reference evidence="9 10" key="1">
    <citation type="submission" date="2016-12" db="EMBL/GenBank/DDBJ databases">
        <title>Discovery of methanogenic haloarchaea.</title>
        <authorList>
            <person name="Sorokin D.Y."/>
            <person name="Makarova K.S."/>
            <person name="Abbas B."/>
            <person name="Ferrer M."/>
            <person name="Golyshin P.N."/>
        </authorList>
    </citation>
    <scope>NUCLEOTIDE SEQUENCE [LARGE SCALE GENOMIC DNA]</scope>
    <source>
        <strain evidence="9">AMET1</strain>
    </source>
</reference>
<dbReference type="Proteomes" id="UP000195137">
    <property type="component" value="Unassembled WGS sequence"/>
</dbReference>
<gene>
    <name evidence="9" type="ORF">AMET1_1160</name>
</gene>
<dbReference type="AlphaFoldDB" id="A0A1Y3GDH3"/>
<dbReference type="CDD" id="cd05311">
    <property type="entry name" value="NAD_bind_2_malic_enz"/>
    <property type="match status" value="1"/>
</dbReference>
<dbReference type="GO" id="GO:0016616">
    <property type="term" value="F:oxidoreductase activity, acting on the CH-OH group of donors, NAD or NADP as acceptor"/>
    <property type="evidence" value="ECO:0007669"/>
    <property type="project" value="InterPro"/>
</dbReference>
<dbReference type="GO" id="GO:0004470">
    <property type="term" value="F:malic enzyme activity"/>
    <property type="evidence" value="ECO:0007669"/>
    <property type="project" value="InterPro"/>
</dbReference>
<evidence type="ECO:0000313" key="10">
    <source>
        <dbReference type="Proteomes" id="UP000195137"/>
    </source>
</evidence>
<evidence type="ECO:0000256" key="4">
    <source>
        <dbReference type="ARBA" id="ARBA00022723"/>
    </source>
</evidence>
<dbReference type="InterPro" id="IPR012301">
    <property type="entry name" value="Malic_N_dom"/>
</dbReference>
<dbReference type="InterPro" id="IPR045213">
    <property type="entry name" value="Malic_NAD-bd_bact_type"/>
</dbReference>
<protein>
    <submittedName>
        <fullName evidence="9">Malic enzyme SfcA</fullName>
    </submittedName>
</protein>
<comment type="caution">
    <text evidence="9">The sequence shown here is derived from an EMBL/GenBank/DDBJ whole genome shotgun (WGS) entry which is preliminary data.</text>
</comment>
<dbReference type="GO" id="GO:0051287">
    <property type="term" value="F:NAD binding"/>
    <property type="evidence" value="ECO:0007669"/>
    <property type="project" value="InterPro"/>
</dbReference>
<feature type="domain" description="Malic enzyme N-terminal" evidence="8">
    <location>
        <begin position="13"/>
        <end position="146"/>
    </location>
</feature>
<dbReference type="RefSeq" id="WP_086637543.1">
    <property type="nucleotide sequence ID" value="NZ_MRZU01000004.1"/>
</dbReference>
<evidence type="ECO:0000256" key="6">
    <source>
        <dbReference type="SAM" id="MobiDB-lite"/>
    </source>
</evidence>
<evidence type="ECO:0000256" key="1">
    <source>
        <dbReference type="ARBA" id="ARBA00001936"/>
    </source>
</evidence>
<evidence type="ECO:0000256" key="3">
    <source>
        <dbReference type="ARBA" id="ARBA00008785"/>
    </source>
</evidence>
<dbReference type="GO" id="GO:0046872">
    <property type="term" value="F:metal ion binding"/>
    <property type="evidence" value="ECO:0007669"/>
    <property type="project" value="UniProtKB-KW"/>
</dbReference>
<evidence type="ECO:0000256" key="5">
    <source>
        <dbReference type="ARBA" id="ARBA00023002"/>
    </source>
</evidence>
<dbReference type="PIRSF" id="PIRSF000106">
    <property type="entry name" value="ME"/>
    <property type="match status" value="1"/>
</dbReference>
<dbReference type="PANTHER" id="PTHR43237">
    <property type="entry name" value="NADP-DEPENDENT MALIC ENZYME"/>
    <property type="match status" value="1"/>
</dbReference>
<comment type="similarity">
    <text evidence="3">Belongs to the malic enzymes family.</text>
</comment>